<feature type="signal peptide" evidence="1">
    <location>
        <begin position="1"/>
        <end position="16"/>
    </location>
</feature>
<evidence type="ECO:0000256" key="1">
    <source>
        <dbReference type="SAM" id="SignalP"/>
    </source>
</evidence>
<dbReference type="OrthoDB" id="7666530at2"/>
<dbReference type="AlphaFoldDB" id="A0A1N6IC67"/>
<reference evidence="4" key="1">
    <citation type="submission" date="2016-11" db="EMBL/GenBank/DDBJ databases">
        <authorList>
            <person name="Varghese N."/>
            <person name="Submissions S."/>
        </authorList>
    </citation>
    <scope>NUCLEOTIDE SEQUENCE [LARGE SCALE GENOMIC DNA]</scope>
    <source>
        <strain evidence="4">DSM 29440</strain>
    </source>
</reference>
<keyword evidence="4" id="KW-1185">Reference proteome</keyword>
<feature type="chain" id="PRO_5012319966" evidence="1">
    <location>
        <begin position="17"/>
        <end position="186"/>
    </location>
</feature>
<evidence type="ECO:0000259" key="2">
    <source>
        <dbReference type="SMART" id="SM01324"/>
    </source>
</evidence>
<protein>
    <submittedName>
        <fullName evidence="3">YARHG domain-containing protein</fullName>
    </submittedName>
</protein>
<organism evidence="3 4">
    <name type="scientific">Vannielia litorea</name>
    <dbReference type="NCBI Taxonomy" id="1217970"/>
    <lineage>
        <taxon>Bacteria</taxon>
        <taxon>Pseudomonadati</taxon>
        <taxon>Pseudomonadota</taxon>
        <taxon>Alphaproteobacteria</taxon>
        <taxon>Rhodobacterales</taxon>
        <taxon>Paracoccaceae</taxon>
        <taxon>Vannielia</taxon>
    </lineage>
</organism>
<dbReference type="EMBL" id="FSRL01000002">
    <property type="protein sequence ID" value="SIO29589.1"/>
    <property type="molecule type" value="Genomic_DNA"/>
</dbReference>
<dbReference type="RefSeq" id="WP_074258239.1">
    <property type="nucleotide sequence ID" value="NZ_FSRL01000002.1"/>
</dbReference>
<dbReference type="Pfam" id="PF14627">
    <property type="entry name" value="DUF4453"/>
    <property type="match status" value="1"/>
</dbReference>
<dbReference type="InterPro" id="IPR025582">
    <property type="entry name" value="YARHG_dom"/>
</dbReference>
<proteinExistence type="predicted"/>
<dbReference type="STRING" id="1217970.SAMN05444002_3684"/>
<evidence type="ECO:0000313" key="3">
    <source>
        <dbReference type="EMBL" id="SIO29589.1"/>
    </source>
</evidence>
<dbReference type="SMART" id="SM01324">
    <property type="entry name" value="YARHG"/>
    <property type="match status" value="1"/>
</dbReference>
<dbReference type="Proteomes" id="UP000184932">
    <property type="component" value="Unassembled WGS sequence"/>
</dbReference>
<keyword evidence="1" id="KW-0732">Signal</keyword>
<feature type="domain" description="YARHG" evidence="2">
    <location>
        <begin position="2"/>
        <end position="76"/>
    </location>
</feature>
<dbReference type="InterPro" id="IPR027920">
    <property type="entry name" value="DUF4453"/>
</dbReference>
<dbReference type="Pfam" id="PF13308">
    <property type="entry name" value="YARHG"/>
    <property type="match status" value="1"/>
</dbReference>
<evidence type="ECO:0000313" key="4">
    <source>
        <dbReference type="Proteomes" id="UP000184932"/>
    </source>
</evidence>
<gene>
    <name evidence="3" type="ORF">SAMN05444002_3684</name>
</gene>
<sequence length="186" mass="19639">MRLSALAFLAAGPALAGDGYCDELWFTRNAIFHEVGYCFGSPLGQAVFGNDGCTTKTPDLSAAQAARLERMTTAEDGCVVDSNRTSLDIPDLDIRRRLAVLPIRSDGESGCIGWKGGPVALRTGTSQAAEPLFTLAPGDVVLFSHEVEPAGGQTWDYVQVYDEGVLLKAGWTVIEVSPATCEGLAG</sequence>
<name>A0A1N6IC67_9RHOB</name>
<accession>A0A1N6IC67</accession>